<reference evidence="2 3" key="1">
    <citation type="submission" date="2019-06" db="EMBL/GenBank/DDBJ databases">
        <title>Draft genomes of female and male turbot (Scophthalmus maximus).</title>
        <authorList>
            <person name="Xu H."/>
            <person name="Xu X.-W."/>
            <person name="Shao C."/>
            <person name="Chen S."/>
        </authorList>
    </citation>
    <scope>NUCLEOTIDE SEQUENCE [LARGE SCALE GENOMIC DNA]</scope>
    <source>
        <strain evidence="2">Ysfricsl-2016a</strain>
        <tissue evidence="2">Blood</tissue>
    </source>
</reference>
<feature type="region of interest" description="Disordered" evidence="1">
    <location>
        <begin position="1"/>
        <end position="33"/>
    </location>
</feature>
<evidence type="ECO:0000313" key="3">
    <source>
        <dbReference type="Proteomes" id="UP000438429"/>
    </source>
</evidence>
<sequence length="520" mass="60035">MDGRRKSVTSGTEVPDPDEQENRKAPKKGKHDKQVLAAENAKLRQQLHHQTDEIELLDGFLLELDRQQHRVNIHFMKMMEEREEFCNREQKMLNTIKSLAQSNAKLNFKLQQTKDNEKDLNEVINIKDELIIKLRKQMVAMACWHQEIVEDLQQNENKGRHQCQVLQSRTGAKKRKRHKRLKKVLPSTEEEEMEEEISGKRRWEAGTDTEMEDEQVAGPSHAPASYPCKGKNEANSLPNWEVPLIEGEEDEKKTLKTRIREEGRDTEMEDDQVAVPSRTAASYPCKRMNEANSLSNCEVPLIEKDEEKEEDEEVTLRKRKTEEGRETEIERDQIAGPGHTAANCPPKRVNWANSLQICEFLLIEGEEEDEEEMLRKRRREEGRNTEVENDQVAGPNHTAVSFPCKKSKKTHYTKEEDASGKRRWEAGRDTELEYDQVVGPSHAAANDACKRMNWANSFQVWEVPLIEEEKEEILSKGRMEEGRNTEIENDQVAGSSHAAASYPCKRMNEANSFPSWESPP</sequence>
<organism evidence="2 3">
    <name type="scientific">Scophthalmus maximus</name>
    <name type="common">Turbot</name>
    <name type="synonym">Psetta maxima</name>
    <dbReference type="NCBI Taxonomy" id="52904"/>
    <lineage>
        <taxon>Eukaryota</taxon>
        <taxon>Metazoa</taxon>
        <taxon>Chordata</taxon>
        <taxon>Craniata</taxon>
        <taxon>Vertebrata</taxon>
        <taxon>Euteleostomi</taxon>
        <taxon>Actinopterygii</taxon>
        <taxon>Neopterygii</taxon>
        <taxon>Teleostei</taxon>
        <taxon>Neoteleostei</taxon>
        <taxon>Acanthomorphata</taxon>
        <taxon>Carangaria</taxon>
        <taxon>Pleuronectiformes</taxon>
        <taxon>Pleuronectoidei</taxon>
        <taxon>Scophthalmidae</taxon>
        <taxon>Scophthalmus</taxon>
    </lineage>
</organism>
<dbReference type="Proteomes" id="UP000438429">
    <property type="component" value="Unassembled WGS sequence"/>
</dbReference>
<feature type="region of interest" description="Disordered" evidence="1">
    <location>
        <begin position="374"/>
        <end position="400"/>
    </location>
</feature>
<feature type="compositionally biased region" description="Polar residues" evidence="1">
    <location>
        <begin position="509"/>
        <end position="520"/>
    </location>
</feature>
<feature type="compositionally biased region" description="Basic and acidic residues" evidence="1">
    <location>
        <begin position="314"/>
        <end position="329"/>
    </location>
</feature>
<evidence type="ECO:0000256" key="1">
    <source>
        <dbReference type="SAM" id="MobiDB-lite"/>
    </source>
</evidence>
<comment type="caution">
    <text evidence="2">The sequence shown here is derived from an EMBL/GenBank/DDBJ whole genome shotgun (WGS) entry which is preliminary data.</text>
</comment>
<dbReference type="EMBL" id="VEVO01000008">
    <property type="protein sequence ID" value="KAF0038983.1"/>
    <property type="molecule type" value="Genomic_DNA"/>
</dbReference>
<protein>
    <submittedName>
        <fullName evidence="2">Uncharacterized protein</fullName>
    </submittedName>
</protein>
<feature type="compositionally biased region" description="Basic residues" evidence="1">
    <location>
        <begin position="171"/>
        <end position="183"/>
    </location>
</feature>
<feature type="region of interest" description="Disordered" evidence="1">
    <location>
        <begin position="474"/>
        <end position="520"/>
    </location>
</feature>
<feature type="compositionally biased region" description="Basic and acidic residues" evidence="1">
    <location>
        <begin position="474"/>
        <end position="486"/>
    </location>
</feature>
<feature type="region of interest" description="Disordered" evidence="1">
    <location>
        <begin position="161"/>
        <end position="201"/>
    </location>
</feature>
<proteinExistence type="predicted"/>
<gene>
    <name evidence="2" type="ORF">F2P81_009467</name>
</gene>
<feature type="region of interest" description="Disordered" evidence="1">
    <location>
        <begin position="306"/>
        <end position="329"/>
    </location>
</feature>
<name>A0A6A4SYT8_SCOMX</name>
<dbReference type="AlphaFoldDB" id="A0A6A4SYT8"/>
<accession>A0A6A4SYT8</accession>
<evidence type="ECO:0000313" key="2">
    <source>
        <dbReference type="EMBL" id="KAF0038983.1"/>
    </source>
</evidence>